<organism evidence="9 10">
    <name type="scientific">Grifola frondosa</name>
    <name type="common">Maitake</name>
    <name type="synonym">Polyporus frondosus</name>
    <dbReference type="NCBI Taxonomy" id="5627"/>
    <lineage>
        <taxon>Eukaryota</taxon>
        <taxon>Fungi</taxon>
        <taxon>Dikarya</taxon>
        <taxon>Basidiomycota</taxon>
        <taxon>Agaricomycotina</taxon>
        <taxon>Agaricomycetes</taxon>
        <taxon>Polyporales</taxon>
        <taxon>Grifolaceae</taxon>
        <taxon>Grifola</taxon>
    </lineage>
</organism>
<dbReference type="PANTHER" id="PTHR14190:SF7">
    <property type="entry name" value="VACUOLAR PROTEIN SORTING-ASSOCIATED PROTEIN 52 HOMOLOG"/>
    <property type="match status" value="1"/>
</dbReference>
<dbReference type="GO" id="GO:0000938">
    <property type="term" value="C:GARP complex"/>
    <property type="evidence" value="ECO:0007669"/>
    <property type="project" value="TreeGrafter"/>
</dbReference>
<evidence type="ECO:0000256" key="2">
    <source>
        <dbReference type="ARBA" id="ARBA00008180"/>
    </source>
</evidence>
<dbReference type="Pfam" id="PF04129">
    <property type="entry name" value="Vps52_CC"/>
    <property type="match status" value="1"/>
</dbReference>
<dbReference type="AlphaFoldDB" id="A0A1C7M4S0"/>
<evidence type="ECO:0000256" key="5">
    <source>
        <dbReference type="ARBA" id="ARBA00023034"/>
    </source>
</evidence>
<gene>
    <name evidence="9" type="primary">VPS52</name>
    <name evidence="9" type="ORF">A0H81_09892</name>
</gene>
<keyword evidence="4" id="KW-0653">Protein transport</keyword>
<feature type="domain" description="Vps52 C-terminal" evidence="8">
    <location>
        <begin position="916"/>
        <end position="996"/>
    </location>
</feature>
<evidence type="ECO:0000256" key="6">
    <source>
        <dbReference type="SAM" id="MobiDB-lite"/>
    </source>
</evidence>
<comment type="caution">
    <text evidence="9">The sequence shown here is derived from an EMBL/GenBank/DDBJ whole genome shotgun (WGS) entry which is preliminary data.</text>
</comment>
<dbReference type="GO" id="GO:0015031">
    <property type="term" value="P:protein transport"/>
    <property type="evidence" value="ECO:0007669"/>
    <property type="project" value="UniProtKB-KW"/>
</dbReference>
<accession>A0A1C7M4S0</accession>
<keyword evidence="3" id="KW-0813">Transport</keyword>
<comment type="subcellular location">
    <subcellularLocation>
        <location evidence="1">Golgi apparatus</location>
        <location evidence="1">trans-Golgi network</location>
    </subcellularLocation>
</comment>
<sequence>MTSSELSNALNPNVIQIRPRRRQQYSTVSYVESPHHPVLVQPQPYIPHRSELELAIAEPPPPLPPPPAPRTQASLQSVNAVRELLHFLSATKESTELERKRRLEWEREQEERYTQQEERYIQQEERDLVSESLYQHAPAPDYPAPLLPQTMITLLCQLDFGHGPGGIGSAHRDSSAGRGAASVAYLAHFSGVGIPCCSSPCICPRLVDTTVQDGTVVRAASSQCRSAACVVEEPPAQPLPDAQESSPDPSESNQRGVSLQPEAPAVEAAPLFAPPTPQSTGPASTPAASTPNTNSNPNPRKRPTPVPPSDTEDGSSDDESSGSSAGGRPKKRANGHDGRCLTIQTAMRTHIYRMMKIRTGQDLPDSHWEGDVLSANEPVRFVWDKTPKQSPHNATMRARIVADIKARRRLYKHVPEKDFSRKTLESTFDQAFTTLRQKFKAQRDTHAAVHLKRREDNKALRSRHLQRRKTKLARRAEVRKGMDMYAHSTFDGALQPECMSSEESGEDLRLQRFLAILDEEERVELITKPKRGTVRKERCIGPPKDALCMPPKGVAGWMISQRWMRELQHSRPDKLAKLKDIVVETPDFDWENLRVSDSVIWLLKDKTSVNLLDSLENFLSTFQKDLSAVSGQISNLQDRSKDIENRLKSRKKIEKPLSNLLADLCIPPPLASLILDTNVDESWIPAISDFENRLDTLKVRVRVKAARDLAEVAEGLRIVAATKLRTFFLSLFQPIRSSMTTNMQVIQTSILLKYRALYAFLQRHAAGVAHEIQRAYVGAARTYFETGFRRYLRSLGWIKARTVETANTIVAGAERTLEALFRAALLVLMDNATAEYTFVTTFFAAEPRPSMHTKQSSGSVRSSVLLSPTNVDFDDARSTPGSDFGGVSPRQRVTSIHSVMDSEHSAKEEMAAMNATWKQIMDPVLEYCQTFVQSMLEPPPPIIPLLTMIRLTEDVMAEVQKRDCGPLETFIFGIRLQMWPLFQKSMAEHIDSLKKFAEGATSGTSAEELRRLMLRCPALLRLRQELSKLITTHTDKIGDAVAKASAQSSLYETLLQGLSTGPRPTSHPKAQSELAYWREREEEARRRIVSTHGRR</sequence>
<feature type="compositionally biased region" description="Acidic residues" evidence="6">
    <location>
        <begin position="310"/>
        <end position="320"/>
    </location>
</feature>
<evidence type="ECO:0000256" key="4">
    <source>
        <dbReference type="ARBA" id="ARBA00022927"/>
    </source>
</evidence>
<evidence type="ECO:0000259" key="8">
    <source>
        <dbReference type="Pfam" id="PF20655"/>
    </source>
</evidence>
<dbReference type="GO" id="GO:0042147">
    <property type="term" value="P:retrograde transport, endosome to Golgi"/>
    <property type="evidence" value="ECO:0007669"/>
    <property type="project" value="TreeGrafter"/>
</dbReference>
<comment type="similarity">
    <text evidence="2">Belongs to the VPS52 family.</text>
</comment>
<keyword evidence="10" id="KW-1185">Reference proteome</keyword>
<evidence type="ECO:0000256" key="3">
    <source>
        <dbReference type="ARBA" id="ARBA00022448"/>
    </source>
</evidence>
<dbReference type="InterPro" id="IPR048361">
    <property type="entry name" value="Vps52_C"/>
</dbReference>
<evidence type="ECO:0000313" key="9">
    <source>
        <dbReference type="EMBL" id="OBZ70084.1"/>
    </source>
</evidence>
<evidence type="ECO:0000259" key="7">
    <source>
        <dbReference type="Pfam" id="PF04129"/>
    </source>
</evidence>
<feature type="compositionally biased region" description="Low complexity" evidence="6">
    <location>
        <begin position="278"/>
        <end position="298"/>
    </location>
</feature>
<reference evidence="9 10" key="1">
    <citation type="submission" date="2016-03" db="EMBL/GenBank/DDBJ databases">
        <title>Whole genome sequencing of Grifola frondosa 9006-11.</title>
        <authorList>
            <person name="Min B."/>
            <person name="Park H."/>
            <person name="Kim J.-G."/>
            <person name="Cho H."/>
            <person name="Oh Y.-L."/>
            <person name="Kong W.-S."/>
            <person name="Choi I.-G."/>
        </authorList>
    </citation>
    <scope>NUCLEOTIDE SEQUENCE [LARGE SCALE GENOMIC DNA]</scope>
    <source>
        <strain evidence="9 10">9006-11</strain>
    </source>
</reference>
<dbReference type="GO" id="GO:0019905">
    <property type="term" value="F:syntaxin binding"/>
    <property type="evidence" value="ECO:0007669"/>
    <property type="project" value="TreeGrafter"/>
</dbReference>
<protein>
    <submittedName>
        <fullName evidence="9">Vacuolar protein sorting-associated protein 52 A</fullName>
    </submittedName>
</protein>
<evidence type="ECO:0000256" key="1">
    <source>
        <dbReference type="ARBA" id="ARBA00004601"/>
    </source>
</evidence>
<dbReference type="PANTHER" id="PTHR14190">
    <property type="entry name" value="SUPPRESSOR OF ACTIN MUTATIONS 2/VACUOLAR PROTEIN SORTING 52"/>
    <property type="match status" value="1"/>
</dbReference>
<dbReference type="STRING" id="5627.A0A1C7M4S0"/>
<dbReference type="Proteomes" id="UP000092993">
    <property type="component" value="Unassembled WGS sequence"/>
</dbReference>
<evidence type="ECO:0000313" key="10">
    <source>
        <dbReference type="Proteomes" id="UP000092993"/>
    </source>
</evidence>
<keyword evidence="5" id="KW-0333">Golgi apparatus</keyword>
<dbReference type="EMBL" id="LUGG01000014">
    <property type="protein sequence ID" value="OBZ70084.1"/>
    <property type="molecule type" value="Genomic_DNA"/>
</dbReference>
<dbReference type="InterPro" id="IPR007258">
    <property type="entry name" value="Vps52"/>
</dbReference>
<name>A0A1C7M4S0_GRIFR</name>
<dbReference type="GO" id="GO:0005829">
    <property type="term" value="C:cytosol"/>
    <property type="evidence" value="ECO:0007669"/>
    <property type="project" value="GOC"/>
</dbReference>
<feature type="region of interest" description="Disordered" evidence="6">
    <location>
        <begin position="235"/>
        <end position="339"/>
    </location>
</feature>
<dbReference type="Pfam" id="PF20655">
    <property type="entry name" value="Vps52_C"/>
    <property type="match status" value="1"/>
</dbReference>
<feature type="domain" description="Vps52 coiled-coil" evidence="7">
    <location>
        <begin position="611"/>
        <end position="761"/>
    </location>
</feature>
<dbReference type="OrthoDB" id="19482at2759"/>
<dbReference type="InterPro" id="IPR048319">
    <property type="entry name" value="Vps52_CC"/>
</dbReference>
<dbReference type="GO" id="GO:0032456">
    <property type="term" value="P:endocytic recycling"/>
    <property type="evidence" value="ECO:0007669"/>
    <property type="project" value="TreeGrafter"/>
</dbReference>
<proteinExistence type="inferred from homology"/>
<feature type="compositionally biased region" description="Polar residues" evidence="6">
    <location>
        <begin position="243"/>
        <end position="257"/>
    </location>
</feature>
<dbReference type="GO" id="GO:0006896">
    <property type="term" value="P:Golgi to vacuole transport"/>
    <property type="evidence" value="ECO:0007669"/>
    <property type="project" value="TreeGrafter"/>
</dbReference>